<dbReference type="AlphaFoldDB" id="A0A7J7K8P0"/>
<keyword evidence="3" id="KW-1185">Reference proteome</keyword>
<evidence type="ECO:0000313" key="2">
    <source>
        <dbReference type="EMBL" id="KAF6033988.1"/>
    </source>
</evidence>
<proteinExistence type="predicted"/>
<gene>
    <name evidence="2" type="ORF">EB796_007700</name>
</gene>
<keyword evidence="1" id="KW-0812">Transmembrane</keyword>
<feature type="transmembrane region" description="Helical" evidence="1">
    <location>
        <begin position="27"/>
        <end position="50"/>
    </location>
</feature>
<comment type="caution">
    <text evidence="2">The sequence shown here is derived from an EMBL/GenBank/DDBJ whole genome shotgun (WGS) entry which is preliminary data.</text>
</comment>
<evidence type="ECO:0000313" key="3">
    <source>
        <dbReference type="Proteomes" id="UP000593567"/>
    </source>
</evidence>
<evidence type="ECO:0000256" key="1">
    <source>
        <dbReference type="SAM" id="Phobius"/>
    </source>
</evidence>
<protein>
    <submittedName>
        <fullName evidence="2">Uncharacterized protein</fullName>
    </submittedName>
</protein>
<dbReference type="EMBL" id="VXIV02001186">
    <property type="protein sequence ID" value="KAF6033988.1"/>
    <property type="molecule type" value="Genomic_DNA"/>
</dbReference>
<reference evidence="2" key="1">
    <citation type="submission" date="2020-06" db="EMBL/GenBank/DDBJ databases">
        <title>Draft genome of Bugula neritina, a colonial animal packing powerful symbionts and potential medicines.</title>
        <authorList>
            <person name="Rayko M."/>
        </authorList>
    </citation>
    <scope>NUCLEOTIDE SEQUENCE [LARGE SCALE GENOMIC DNA]</scope>
    <source>
        <strain evidence="2">Kwan_BN1</strain>
    </source>
</reference>
<dbReference type="Proteomes" id="UP000593567">
    <property type="component" value="Unassembled WGS sequence"/>
</dbReference>
<keyword evidence="1" id="KW-1133">Transmembrane helix</keyword>
<organism evidence="2 3">
    <name type="scientific">Bugula neritina</name>
    <name type="common">Brown bryozoan</name>
    <name type="synonym">Sertularia neritina</name>
    <dbReference type="NCBI Taxonomy" id="10212"/>
    <lineage>
        <taxon>Eukaryota</taxon>
        <taxon>Metazoa</taxon>
        <taxon>Spiralia</taxon>
        <taxon>Lophotrochozoa</taxon>
        <taxon>Bryozoa</taxon>
        <taxon>Gymnolaemata</taxon>
        <taxon>Cheilostomatida</taxon>
        <taxon>Flustrina</taxon>
        <taxon>Buguloidea</taxon>
        <taxon>Bugulidae</taxon>
        <taxon>Bugula</taxon>
    </lineage>
</organism>
<name>A0A7J7K8P0_BUGNE</name>
<accession>A0A7J7K8P0</accession>
<keyword evidence="1" id="KW-0472">Membrane</keyword>
<sequence length="107" mass="11990">MLAQPNIGANLSSDALYYDKDKDELGALLYITVVIGVFAMSVMVLVGQYIRSIRHEENNKYLINLMQRLEAGFDPRRKLTGKLALSALNIANKCVIDERPLQSTTFV</sequence>